<dbReference type="Proteomes" id="UP000664795">
    <property type="component" value="Unassembled WGS sequence"/>
</dbReference>
<accession>A0A939K2I1</accession>
<protein>
    <submittedName>
        <fullName evidence="2">Uncharacterized protein</fullName>
    </submittedName>
</protein>
<keyword evidence="1" id="KW-0175">Coiled coil</keyword>
<dbReference type="AlphaFoldDB" id="A0A939K2I1"/>
<evidence type="ECO:0000313" key="3">
    <source>
        <dbReference type="Proteomes" id="UP000664795"/>
    </source>
</evidence>
<gene>
    <name evidence="2" type="ORF">J2I48_26545</name>
</gene>
<evidence type="ECO:0000256" key="1">
    <source>
        <dbReference type="SAM" id="Coils"/>
    </source>
</evidence>
<organism evidence="2 3">
    <name type="scientific">Fibrella aquatilis</name>
    <dbReference type="NCBI Taxonomy" id="2817059"/>
    <lineage>
        <taxon>Bacteria</taxon>
        <taxon>Pseudomonadati</taxon>
        <taxon>Bacteroidota</taxon>
        <taxon>Cytophagia</taxon>
        <taxon>Cytophagales</taxon>
        <taxon>Spirosomataceae</taxon>
        <taxon>Fibrella</taxon>
    </lineage>
</organism>
<dbReference type="RefSeq" id="WP_207338564.1">
    <property type="nucleotide sequence ID" value="NZ_JAFMYU010000034.1"/>
</dbReference>
<dbReference type="EMBL" id="JAFMYU010000034">
    <property type="protein sequence ID" value="MBO0934598.1"/>
    <property type="molecule type" value="Genomic_DNA"/>
</dbReference>
<evidence type="ECO:0000313" key="2">
    <source>
        <dbReference type="EMBL" id="MBO0934598.1"/>
    </source>
</evidence>
<name>A0A939K2I1_9BACT</name>
<proteinExistence type="predicted"/>
<keyword evidence="3" id="KW-1185">Reference proteome</keyword>
<comment type="caution">
    <text evidence="2">The sequence shown here is derived from an EMBL/GenBank/DDBJ whole genome shotgun (WGS) entry which is preliminary data.</text>
</comment>
<sequence length="175" mass="19638">MKALDYFRLKNKPYWKLEKDGKKIHEFGGDDVADAEAELQDYLSTLEPGRYTIKVKDTKSGDAGQGHLDFVIPTSRETTRQTPMQSQHQPVGPTLTEMLETARKQGERDASIEHRLQALEKGFETLKALTDELQKAVKELTDDDDTNDKPALEKIADIGKAMGGFGDMIKNLKSQ</sequence>
<reference evidence="2 3" key="1">
    <citation type="submission" date="2021-03" db="EMBL/GenBank/DDBJ databases">
        <title>Fibrella sp. HMF5036 genome sequencing and assembly.</title>
        <authorList>
            <person name="Kang H."/>
            <person name="Kim H."/>
            <person name="Bae S."/>
            <person name="Joh K."/>
        </authorList>
    </citation>
    <scope>NUCLEOTIDE SEQUENCE [LARGE SCALE GENOMIC DNA]</scope>
    <source>
        <strain evidence="2 3">HMF5036</strain>
    </source>
</reference>
<feature type="coiled-coil region" evidence="1">
    <location>
        <begin position="116"/>
        <end position="146"/>
    </location>
</feature>